<dbReference type="InterPro" id="IPR052895">
    <property type="entry name" value="HetReg/Transcr_Mod"/>
</dbReference>
<dbReference type="OrthoDB" id="3477286at2759"/>
<dbReference type="RefSeq" id="XP_007805561.1">
    <property type="nucleotide sequence ID" value="XM_007807370.1"/>
</dbReference>
<dbReference type="eggNOG" id="ENOG502SUZ5">
    <property type="taxonomic scope" value="Eukaryota"/>
</dbReference>
<sequence length="607" mass="68218">MRSFQNTSQSIPISDYPAQKVIDHRYTQSKYKLRDRHEIRLFSLARGSRDTPIVGSLATVQIGGQSVDSTGTDDALSTPEYEALSYFWGEGRGCEIALNGRPFKVTSNLFSALQQLRLEDRDRVLWIDAICINQDDYEERGHQVSLMRRIYETAAHVIIWLGDASKQSSEGLEELRNLFTASSRWDKAEILFGRNPTEGLQDIFTRPWWRRIWVVQEAAVAMKLTFICGADILEVPANREDLKQLTDALQSARTLPGKDNPDVSSIFLDQILSLLQLQLDRGGAVRSRLSDLIHTYILRQCSDPRDRVFALLGLSRTSDASANPPDYALTVEEVAVRLLCHAANDIDDDVVASRDVSGPLQLESPDFPDDDAWQLEKICMSLIGRNRQNRVFKASGNSNIDLKWYCIPHIPAKLQFAGVIVDAVSSLGSVSANIQELSLLSRTSTCSKCRDQDRHRQLFTQDFNRFMNTRGPANTFRWGYLVTERGHIALVPSQSAPGDKVCILLGFPLPFVVRPSSIDGAYDILGECYRHGVMNSEAVEFEAAETTFDDSVWIWDQGFLHRKRRHAFSISDRSRARPGLSGETQLARGLIIEKIVLNSWIPPAGLS</sequence>
<dbReference type="Pfam" id="PF26639">
    <property type="entry name" value="Het-6_barrel"/>
    <property type="match status" value="1"/>
</dbReference>
<dbReference type="EMBL" id="KE721493">
    <property type="protein sequence ID" value="ERF68824.1"/>
    <property type="molecule type" value="Genomic_DNA"/>
</dbReference>
<reference evidence="3" key="1">
    <citation type="journal article" date="2014" name="BMC Genomics">
        <title>Genome characteristics reveal the impact of lichenization on lichen-forming fungus Endocarpon pusillum Hedwig (Verrucariales, Ascomycota).</title>
        <authorList>
            <person name="Wang Y.-Y."/>
            <person name="Liu B."/>
            <person name="Zhang X.-Y."/>
            <person name="Zhou Q.-M."/>
            <person name="Zhang T."/>
            <person name="Li H."/>
            <person name="Yu Y.-F."/>
            <person name="Zhang X.-L."/>
            <person name="Hao X.-Y."/>
            <person name="Wang M."/>
            <person name="Wang L."/>
            <person name="Wei J.-C."/>
        </authorList>
    </citation>
    <scope>NUCLEOTIDE SEQUENCE [LARGE SCALE GENOMIC DNA]</scope>
    <source>
        <strain evidence="3">Z07020 / HMAS-L-300199</strain>
    </source>
</reference>
<protein>
    <recommendedName>
        <fullName evidence="1">Heterokaryon incompatibility domain-containing protein</fullName>
    </recommendedName>
</protein>
<dbReference type="Proteomes" id="UP000019373">
    <property type="component" value="Unassembled WGS sequence"/>
</dbReference>
<name>U1HIU4_ENDPU</name>
<dbReference type="PANTHER" id="PTHR24148:SF73">
    <property type="entry name" value="HET DOMAIN PROTEIN (AFU_ORTHOLOGUE AFUA_8G01020)"/>
    <property type="match status" value="1"/>
</dbReference>
<proteinExistence type="predicted"/>
<accession>U1HIU4</accession>
<dbReference type="AlphaFoldDB" id="U1HIU4"/>
<keyword evidence="3" id="KW-1185">Reference proteome</keyword>
<dbReference type="HOGENOM" id="CLU_004184_7_2_1"/>
<evidence type="ECO:0000259" key="1">
    <source>
        <dbReference type="Pfam" id="PF06985"/>
    </source>
</evidence>
<dbReference type="InterPro" id="IPR010730">
    <property type="entry name" value="HET"/>
</dbReference>
<evidence type="ECO:0000313" key="3">
    <source>
        <dbReference type="Proteomes" id="UP000019373"/>
    </source>
</evidence>
<evidence type="ECO:0000313" key="2">
    <source>
        <dbReference type="EMBL" id="ERF68824.1"/>
    </source>
</evidence>
<feature type="domain" description="Heterokaryon incompatibility" evidence="1">
    <location>
        <begin position="81"/>
        <end position="217"/>
    </location>
</feature>
<dbReference type="PANTHER" id="PTHR24148">
    <property type="entry name" value="ANKYRIN REPEAT DOMAIN-CONTAINING PROTEIN 39 HOMOLOG-RELATED"/>
    <property type="match status" value="1"/>
</dbReference>
<dbReference type="Pfam" id="PF06985">
    <property type="entry name" value="HET"/>
    <property type="match status" value="1"/>
</dbReference>
<dbReference type="GeneID" id="19241212"/>
<organism evidence="2 3">
    <name type="scientific">Endocarpon pusillum (strain Z07020 / HMAS-L-300199)</name>
    <name type="common">Lichen-forming fungus</name>
    <dbReference type="NCBI Taxonomy" id="1263415"/>
    <lineage>
        <taxon>Eukaryota</taxon>
        <taxon>Fungi</taxon>
        <taxon>Dikarya</taxon>
        <taxon>Ascomycota</taxon>
        <taxon>Pezizomycotina</taxon>
        <taxon>Eurotiomycetes</taxon>
        <taxon>Chaetothyriomycetidae</taxon>
        <taxon>Verrucariales</taxon>
        <taxon>Verrucariaceae</taxon>
        <taxon>Endocarpon</taxon>
    </lineage>
</organism>
<gene>
    <name evidence="2" type="ORF">EPUS_06268</name>
</gene>